<comment type="cofactor">
    <cofactor evidence="1">
        <name>[4Fe-4S] cluster</name>
        <dbReference type="ChEBI" id="CHEBI:49883"/>
    </cofactor>
</comment>
<evidence type="ECO:0000256" key="14">
    <source>
        <dbReference type="ARBA" id="ARBA00023235"/>
    </source>
</evidence>
<keyword evidence="13" id="KW-0234">DNA repair</keyword>
<feature type="compositionally biased region" description="Low complexity" evidence="17">
    <location>
        <begin position="914"/>
        <end position="926"/>
    </location>
</feature>
<dbReference type="GO" id="GO:0003677">
    <property type="term" value="F:DNA binding"/>
    <property type="evidence" value="ECO:0007669"/>
    <property type="project" value="InterPro"/>
</dbReference>
<dbReference type="GO" id="GO:0003678">
    <property type="term" value="F:DNA helicase activity"/>
    <property type="evidence" value="ECO:0007669"/>
    <property type="project" value="InterPro"/>
</dbReference>
<keyword evidence="12" id="KW-0411">Iron-sulfur</keyword>
<dbReference type="PROSITE" id="PS51193">
    <property type="entry name" value="HELICASE_ATP_BIND_2"/>
    <property type="match status" value="1"/>
</dbReference>
<dbReference type="GO" id="GO:0051539">
    <property type="term" value="F:4 iron, 4 sulfur cluster binding"/>
    <property type="evidence" value="ECO:0007669"/>
    <property type="project" value="UniProtKB-KW"/>
</dbReference>
<evidence type="ECO:0000256" key="13">
    <source>
        <dbReference type="ARBA" id="ARBA00023204"/>
    </source>
</evidence>
<feature type="region of interest" description="Disordered" evidence="17">
    <location>
        <begin position="94"/>
        <end position="115"/>
    </location>
</feature>
<evidence type="ECO:0000256" key="17">
    <source>
        <dbReference type="SAM" id="MobiDB-lite"/>
    </source>
</evidence>
<dbReference type="InterPro" id="IPR006554">
    <property type="entry name" value="Helicase-like_DEXD_c2"/>
</dbReference>
<dbReference type="GO" id="GO:1990918">
    <property type="term" value="P:double-strand break repair involved in meiotic recombination"/>
    <property type="evidence" value="ECO:0007669"/>
    <property type="project" value="TreeGrafter"/>
</dbReference>
<evidence type="ECO:0000259" key="18">
    <source>
        <dbReference type="PROSITE" id="PS51193"/>
    </source>
</evidence>
<dbReference type="InterPro" id="IPR006555">
    <property type="entry name" value="ATP-dep_Helicase_C"/>
</dbReference>
<dbReference type="Pfam" id="PF06733">
    <property type="entry name" value="DEAD_2"/>
    <property type="match status" value="1"/>
</dbReference>
<feature type="region of interest" description="Disordered" evidence="17">
    <location>
        <begin position="1083"/>
        <end position="1184"/>
    </location>
</feature>
<comment type="subcellular location">
    <subcellularLocation>
        <location evidence="2">Nucleus</location>
    </subcellularLocation>
</comment>
<dbReference type="GO" id="GO:0006289">
    <property type="term" value="P:nucleotide-excision repair"/>
    <property type="evidence" value="ECO:0007669"/>
    <property type="project" value="TreeGrafter"/>
</dbReference>
<evidence type="ECO:0000256" key="3">
    <source>
        <dbReference type="ARBA" id="ARBA00008792"/>
    </source>
</evidence>
<dbReference type="FunFam" id="3.40.50.300:FF:000731">
    <property type="entry name" value="Fanconi anemia group J protein homolog"/>
    <property type="match status" value="1"/>
</dbReference>
<proteinExistence type="inferred from homology"/>
<feature type="region of interest" description="Disordered" evidence="17">
    <location>
        <begin position="985"/>
        <end position="1004"/>
    </location>
</feature>
<evidence type="ECO:0000256" key="15">
    <source>
        <dbReference type="ARBA" id="ARBA00023242"/>
    </source>
</evidence>
<evidence type="ECO:0000256" key="5">
    <source>
        <dbReference type="ARBA" id="ARBA00022723"/>
    </source>
</evidence>
<keyword evidence="7" id="KW-0227">DNA damage</keyword>
<dbReference type="Pfam" id="PF13307">
    <property type="entry name" value="Helicase_C_2"/>
    <property type="match status" value="1"/>
</dbReference>
<dbReference type="InterPro" id="IPR045028">
    <property type="entry name" value="DinG/Rad3-like"/>
</dbReference>
<dbReference type="Proteomes" id="UP001489004">
    <property type="component" value="Unassembled WGS sequence"/>
</dbReference>
<dbReference type="SUPFAM" id="SSF52540">
    <property type="entry name" value="P-loop containing nucleoside triphosphate hydrolases"/>
    <property type="match status" value="1"/>
</dbReference>
<keyword evidence="5" id="KW-0479">Metal-binding</keyword>
<dbReference type="EMBL" id="JALJOR010000014">
    <property type="protein sequence ID" value="KAK9806231.1"/>
    <property type="molecule type" value="Genomic_DNA"/>
</dbReference>
<feature type="compositionally biased region" description="Low complexity" evidence="17">
    <location>
        <begin position="840"/>
        <end position="850"/>
    </location>
</feature>
<gene>
    <name evidence="19" type="ORF">WJX72_006639</name>
</gene>
<evidence type="ECO:0000313" key="19">
    <source>
        <dbReference type="EMBL" id="KAK9806231.1"/>
    </source>
</evidence>
<keyword evidence="20" id="KW-1185">Reference proteome</keyword>
<dbReference type="AlphaFoldDB" id="A0AAW1P6D1"/>
<keyword evidence="15" id="KW-0539">Nucleus</keyword>
<dbReference type="InterPro" id="IPR014013">
    <property type="entry name" value="Helic_SF1/SF2_ATP-bd_DinG/Rad3"/>
</dbReference>
<dbReference type="CDD" id="cd18788">
    <property type="entry name" value="SF2_C_XPD"/>
    <property type="match status" value="1"/>
</dbReference>
<keyword evidence="14" id="KW-0413">Isomerase</keyword>
<dbReference type="SMART" id="SM00491">
    <property type="entry name" value="HELICc2"/>
    <property type="match status" value="1"/>
</dbReference>
<evidence type="ECO:0000256" key="4">
    <source>
        <dbReference type="ARBA" id="ARBA00022485"/>
    </source>
</evidence>
<evidence type="ECO:0000256" key="10">
    <source>
        <dbReference type="ARBA" id="ARBA00022840"/>
    </source>
</evidence>
<evidence type="ECO:0000256" key="1">
    <source>
        <dbReference type="ARBA" id="ARBA00001966"/>
    </source>
</evidence>
<evidence type="ECO:0000256" key="2">
    <source>
        <dbReference type="ARBA" id="ARBA00004123"/>
    </source>
</evidence>
<evidence type="ECO:0000313" key="20">
    <source>
        <dbReference type="Proteomes" id="UP001489004"/>
    </source>
</evidence>
<protein>
    <recommendedName>
        <fullName evidence="16">DNA 5'-3' helicase FANCJ</fullName>
    </recommendedName>
</protein>
<accession>A0AAW1P6D1</accession>
<feature type="domain" description="Helicase ATP-binding" evidence="18">
    <location>
        <begin position="6"/>
        <end position="335"/>
    </location>
</feature>
<organism evidence="19 20">
    <name type="scientific">[Myrmecia] bisecta</name>
    <dbReference type="NCBI Taxonomy" id="41462"/>
    <lineage>
        <taxon>Eukaryota</taxon>
        <taxon>Viridiplantae</taxon>
        <taxon>Chlorophyta</taxon>
        <taxon>core chlorophytes</taxon>
        <taxon>Trebouxiophyceae</taxon>
        <taxon>Trebouxiales</taxon>
        <taxon>Trebouxiaceae</taxon>
        <taxon>Myrmecia</taxon>
    </lineage>
</organism>
<feature type="region of interest" description="Disordered" evidence="17">
    <location>
        <begin position="840"/>
        <end position="974"/>
    </location>
</feature>
<dbReference type="Gene3D" id="3.40.50.300">
    <property type="entry name" value="P-loop containing nucleotide triphosphate hydrolases"/>
    <property type="match status" value="2"/>
</dbReference>
<feature type="region of interest" description="Disordered" evidence="17">
    <location>
        <begin position="386"/>
        <end position="406"/>
    </location>
</feature>
<keyword evidence="11" id="KW-0408">Iron</keyword>
<evidence type="ECO:0000256" key="9">
    <source>
        <dbReference type="ARBA" id="ARBA00022806"/>
    </source>
</evidence>
<feature type="region of interest" description="Disordered" evidence="17">
    <location>
        <begin position="462"/>
        <end position="481"/>
    </location>
</feature>
<keyword evidence="6" id="KW-0547">Nucleotide-binding</keyword>
<evidence type="ECO:0000256" key="12">
    <source>
        <dbReference type="ARBA" id="ARBA00023014"/>
    </source>
</evidence>
<feature type="compositionally biased region" description="Low complexity" evidence="17">
    <location>
        <begin position="935"/>
        <end position="945"/>
    </location>
</feature>
<dbReference type="InterPro" id="IPR027417">
    <property type="entry name" value="P-loop_NTPase"/>
</dbReference>
<dbReference type="GO" id="GO:0046872">
    <property type="term" value="F:metal ion binding"/>
    <property type="evidence" value="ECO:0007669"/>
    <property type="project" value="UniProtKB-KW"/>
</dbReference>
<dbReference type="SMART" id="SM00488">
    <property type="entry name" value="DEXDc2"/>
    <property type="match status" value="1"/>
</dbReference>
<reference evidence="19 20" key="1">
    <citation type="journal article" date="2024" name="Nat. Commun.">
        <title>Phylogenomics reveals the evolutionary origins of lichenization in chlorophyte algae.</title>
        <authorList>
            <person name="Puginier C."/>
            <person name="Libourel C."/>
            <person name="Otte J."/>
            <person name="Skaloud P."/>
            <person name="Haon M."/>
            <person name="Grisel S."/>
            <person name="Petersen M."/>
            <person name="Berrin J.G."/>
            <person name="Delaux P.M."/>
            <person name="Dal Grande F."/>
            <person name="Keller J."/>
        </authorList>
    </citation>
    <scope>NUCLEOTIDE SEQUENCE [LARGE SCALE GENOMIC DNA]</scope>
    <source>
        <strain evidence="19 20">SAG 2043</strain>
    </source>
</reference>
<dbReference type="GO" id="GO:0016818">
    <property type="term" value="F:hydrolase activity, acting on acid anhydrides, in phosphorus-containing anhydrides"/>
    <property type="evidence" value="ECO:0007669"/>
    <property type="project" value="InterPro"/>
</dbReference>
<dbReference type="InterPro" id="IPR010614">
    <property type="entry name" value="RAD3-like_helicase_DEAD"/>
</dbReference>
<keyword evidence="9" id="KW-0347">Helicase</keyword>
<dbReference type="PANTHER" id="PTHR11472">
    <property type="entry name" value="DNA REPAIR DEAD HELICASE RAD3/XP-D SUBFAMILY MEMBER"/>
    <property type="match status" value="1"/>
</dbReference>
<dbReference type="PANTHER" id="PTHR11472:SF47">
    <property type="entry name" value="FANCONI ANEMIA GROUP J PROTEIN"/>
    <property type="match status" value="1"/>
</dbReference>
<dbReference type="GO" id="GO:0005524">
    <property type="term" value="F:ATP binding"/>
    <property type="evidence" value="ECO:0007669"/>
    <property type="project" value="UniProtKB-KW"/>
</dbReference>
<keyword evidence="8" id="KW-0378">Hydrolase</keyword>
<sequence>MNYKIAGHTVEFPHRAYGVQLGFMDKVLRSLDSSTNALLEAPTGSGKTLSLLCSALAWQTKVKQDSYADMWEQQKAEAKPAEDLEGFRYTGGRTAADKCQSDAPESSSAEVDEEDDCGEVVLHRDKKRKKKTPKIYYATRTHSQIAQVVRELKRTKYRPKMAILASREHYCVHKTVSKKQNKDEECEKLNREEHGCKFKRNVTKLFALQNSHFLQVHDIEDLAKAGRDHKACPYYAARHYAEEAELIFCPYSYLLDPVVRAAMMVDIDGAVLTFDEAHNIEDTCREAASADLELEILSEVYAALQHVNSLGGKPEIYLPLGAAFAKLIGWLRQRADGGDLRPAGFERFEGIVAGHQAMAELKEAGLGQEEVEVLWQLYNEARAEEDKANQQSKAAGQQGGAAAEGAEQAPAAGASVGTGLRVGGLTLGVLSRLLTVLRLMYAAGSEHVRDYRLAIQKWVRHGDGNNNRGKGRNFRRNTNEDGQGEVSGWVVQFCLWSLNPAVAFHEVSEKARSVLLTSGTLAPMATFASELGVAFPTRLEAPHVVDMRRQVWAGAIGSGPDGTVLQATFKHTDTHKFQDSIGKCILQTCQVVPDGVLVFFPSYSLLDKLTTRWKATGLWGQINALKKLVSEPRGTGEAFDGVMTEYYAAIRKGKGAVFLAICRGKGAVFLAICRGKVSEGLDFADGNARAVMIFGIPFPNLKDTKVDLKKKYNDEGSRTKGLLSGDKWYTQQAFRALNQAIGRCIRHRCDYGAIMLIDDRFRNPRFQEHLSRWVKGALAVQPNFNDALQSVTNFFARVTADPPRPPGSAPLGAAAPTSTAAGAPLLGQVPLEPSAAATAATAAAGSGKPAKGSKKGDSKRGVAGESRLKAPGEAQSSQFASAVTPGDWKLGGDDNMWPDDGFGFQELPRMDTVQQQPPASGAGPQQKSPCHGMEGAQQQQGAAAGDASTASQPAEFQPEAWPEDGGGSCSQALNFDDWQPLHQHAGVQDESAARQQQQHARAHMISEHANREATWSVGVTAASALDALIQRWAHEDWQDARLYLQQHEGLDQLTQSDGSLDDVAWRGILECFHFAKERLHDTGSLDPQQAQRDPQHAWVDPDPAGLPEEPDFVPDSPGVPETPPDEFDAHPSSGYGVPTVAADHANGATGVAIPATGSEGRSSGGKRGGASKENAQAQDQQVMKKRYLRSKNAAAAEAIRNKRARAQTGSISSCKAAFYAKTLESDSEDEDDDAFQAGPG</sequence>
<comment type="similarity">
    <text evidence="3">Belongs to the DEAD box helicase family. DEAH subfamily.</text>
</comment>
<evidence type="ECO:0000256" key="11">
    <source>
        <dbReference type="ARBA" id="ARBA00023004"/>
    </source>
</evidence>
<keyword evidence="4" id="KW-0004">4Fe-4S</keyword>
<feature type="compositionally biased region" description="Low complexity" evidence="17">
    <location>
        <begin position="389"/>
        <end position="406"/>
    </location>
</feature>
<evidence type="ECO:0000256" key="6">
    <source>
        <dbReference type="ARBA" id="ARBA00022741"/>
    </source>
</evidence>
<evidence type="ECO:0000256" key="7">
    <source>
        <dbReference type="ARBA" id="ARBA00022763"/>
    </source>
</evidence>
<name>A0AAW1P6D1_9CHLO</name>
<dbReference type="GO" id="GO:0005634">
    <property type="term" value="C:nucleus"/>
    <property type="evidence" value="ECO:0007669"/>
    <property type="project" value="UniProtKB-SubCell"/>
</dbReference>
<keyword evidence="10" id="KW-0067">ATP-binding</keyword>
<comment type="caution">
    <text evidence="19">The sequence shown here is derived from an EMBL/GenBank/DDBJ whole genome shotgun (WGS) entry which is preliminary data.</text>
</comment>
<evidence type="ECO:0000256" key="16">
    <source>
        <dbReference type="ARBA" id="ARBA00082714"/>
    </source>
</evidence>
<feature type="compositionally biased region" description="Basic and acidic residues" evidence="17">
    <location>
        <begin position="854"/>
        <end position="870"/>
    </location>
</feature>
<evidence type="ECO:0000256" key="8">
    <source>
        <dbReference type="ARBA" id="ARBA00022801"/>
    </source>
</evidence>